<accession>A0A2S4VS19</accession>
<evidence type="ECO:0000313" key="1">
    <source>
        <dbReference type="EMBL" id="POW12200.1"/>
    </source>
</evidence>
<gene>
    <name evidence="1" type="ORF">PSTT_04743</name>
</gene>
<comment type="caution">
    <text evidence="1">The sequence shown here is derived from an EMBL/GenBank/DDBJ whole genome shotgun (WGS) entry which is preliminary data.</text>
</comment>
<dbReference type="AlphaFoldDB" id="A0A2S4VS19"/>
<evidence type="ECO:0000313" key="2">
    <source>
        <dbReference type="Proteomes" id="UP000239156"/>
    </source>
</evidence>
<dbReference type="Proteomes" id="UP000239156">
    <property type="component" value="Unassembled WGS sequence"/>
</dbReference>
<name>A0A2S4VS19_9BASI</name>
<dbReference type="EMBL" id="PKSL01000033">
    <property type="protein sequence ID" value="POW12200.1"/>
    <property type="molecule type" value="Genomic_DNA"/>
</dbReference>
<protein>
    <submittedName>
        <fullName evidence="1">Uncharacterized protein</fullName>
    </submittedName>
</protein>
<dbReference type="VEuPathDB" id="FungiDB:PSTT_04743"/>
<organism evidence="1 2">
    <name type="scientific">Puccinia striiformis</name>
    <dbReference type="NCBI Taxonomy" id="27350"/>
    <lineage>
        <taxon>Eukaryota</taxon>
        <taxon>Fungi</taxon>
        <taxon>Dikarya</taxon>
        <taxon>Basidiomycota</taxon>
        <taxon>Pucciniomycotina</taxon>
        <taxon>Pucciniomycetes</taxon>
        <taxon>Pucciniales</taxon>
        <taxon>Pucciniaceae</taxon>
        <taxon>Puccinia</taxon>
    </lineage>
</organism>
<proteinExistence type="predicted"/>
<sequence length="132" mass="14521">MAVRRVVEPACPSSWWAEPSARASKSDLLSDTHVREVLGQASPRTCRTGQSERSVYAVMMIQVTQTCQCQLLTLLMERCFPPPHSTLAKLKMQDYDFATPSTIKGGTPRILIPPTLPTLPWASKTRPAAGNP</sequence>
<dbReference type="VEuPathDB" id="FungiDB:PSHT_16306"/>
<reference evidence="1" key="1">
    <citation type="submission" date="2017-12" db="EMBL/GenBank/DDBJ databases">
        <title>Gene loss provides genomic basis for host adaptation in cereal stripe rust fungi.</title>
        <authorList>
            <person name="Xia C."/>
        </authorList>
    </citation>
    <scope>NUCLEOTIDE SEQUENCE [LARGE SCALE GENOMIC DNA]</scope>
    <source>
        <strain evidence="1">93-210</strain>
    </source>
</reference>
<keyword evidence="2" id="KW-1185">Reference proteome</keyword>